<dbReference type="Gene3D" id="3.30.559.10">
    <property type="entry name" value="Chloramphenicol acetyltransferase-like domain"/>
    <property type="match status" value="2"/>
</dbReference>
<dbReference type="PANTHER" id="PTHR31642:SF289">
    <property type="entry name" value="SPERMIDINE HYDROXYCINNAMOYL TRANSFERASE"/>
    <property type="match status" value="1"/>
</dbReference>
<dbReference type="PANTHER" id="PTHR31642">
    <property type="entry name" value="TRICHOTHECENE 3-O-ACETYLTRANSFERASE"/>
    <property type="match status" value="1"/>
</dbReference>
<comment type="similarity">
    <text evidence="1">Belongs to the plant acyltransferase family.</text>
</comment>
<sequence length="442" mass="49385">MVNLIESCVIKPAKHTPNGLMSLSEFDQVGAITHASIVYLYQSPIDFDSAIVTLKDSLSNVLVTFYPLAGRLHDIGKGRFEVDCNAIGAQFLVAESESRIEDFGDFHPTPQLQTLVPQVDTKAPVHEQPLLLVQVTKLGCGGMCLGLAISQIMVDGSSGFHFTNEWARLARGEQLKNPPFLDRRVLQAKEPALLEPSFDHPEYGPPPVLMGHTDALEEIKKETTIVMLKLDKKDIEKLKNKANNGENNYPLCYSRYEVVAGHMWRCACKARRHASQQLTWLYFPMDVRNRIEPPLPQFYFGNAVYRAAATSTSGELISKPLSYASSKIREAKAKATDEYLRSSMMFLKNLPDVSQCRNFHSPIPEAFYGNPNIDINNSWGRQPSDGLDFGWGEEIYGGTAAHGSEGKSIIMRGSHEDGSFLIMLHLQVAHIEDFKKFFYGDI</sequence>
<organism evidence="2">
    <name type="scientific">Lonicera hypoglauca</name>
    <dbReference type="NCBI Taxonomy" id="638626"/>
    <lineage>
        <taxon>Eukaryota</taxon>
        <taxon>Viridiplantae</taxon>
        <taxon>Streptophyta</taxon>
        <taxon>Embryophyta</taxon>
        <taxon>Tracheophyta</taxon>
        <taxon>Spermatophyta</taxon>
        <taxon>Magnoliopsida</taxon>
        <taxon>eudicotyledons</taxon>
        <taxon>Gunneridae</taxon>
        <taxon>Pentapetalae</taxon>
        <taxon>asterids</taxon>
        <taxon>campanulids</taxon>
        <taxon>Dipsacales</taxon>
        <taxon>Caprifoliaceae</taxon>
        <taxon>Lonicera</taxon>
    </lineage>
</organism>
<reference evidence="2" key="1">
    <citation type="submission" date="2014-09" db="EMBL/GenBank/DDBJ databases">
        <authorList>
            <person name="Magalhaes I.L.F."/>
            <person name="Oliveira U."/>
            <person name="Santos F.R."/>
            <person name="Vidigal T.H.D.A."/>
            <person name="Brescovit A.D."/>
            <person name="Santos A.J."/>
        </authorList>
    </citation>
    <scope>NUCLEOTIDE SEQUENCE</scope>
</reference>
<dbReference type="Pfam" id="PF02458">
    <property type="entry name" value="Transferase"/>
    <property type="match status" value="1"/>
</dbReference>
<evidence type="ECO:0000313" key="2">
    <source>
        <dbReference type="EMBL" id="AKN80440.1"/>
    </source>
</evidence>
<proteinExistence type="evidence at transcript level"/>
<keyword evidence="2" id="KW-0808">Transferase</keyword>
<dbReference type="InterPro" id="IPR023213">
    <property type="entry name" value="CAT-like_dom_sf"/>
</dbReference>
<accession>A0A0U2D902</accession>
<dbReference type="InterPro" id="IPR050317">
    <property type="entry name" value="Plant_Fungal_Acyltransferase"/>
</dbReference>
<dbReference type="GO" id="GO:0016747">
    <property type="term" value="F:acyltransferase activity, transferring groups other than amino-acyl groups"/>
    <property type="evidence" value="ECO:0007669"/>
    <property type="project" value="TreeGrafter"/>
</dbReference>
<name>A0A0U2D902_9DIPS</name>
<gene>
    <name evidence="2" type="primary">HCT3</name>
</gene>
<protein>
    <submittedName>
        <fullName evidence="2">Hydroxcinnamoyl-CoA quinate/shikimate hydroxycinnamoyl transferase 3</fullName>
    </submittedName>
</protein>
<evidence type="ECO:0000256" key="1">
    <source>
        <dbReference type="ARBA" id="ARBA00009861"/>
    </source>
</evidence>
<dbReference type="EMBL" id="KM517199">
    <property type="protein sequence ID" value="AKN80440.1"/>
    <property type="molecule type" value="mRNA"/>
</dbReference>
<dbReference type="AlphaFoldDB" id="A0A0U2D902"/>